<dbReference type="OrthoDB" id="9762826at2"/>
<name>A0A1M7NLV4_9FIRM</name>
<dbReference type="STRING" id="1120996.SAMN02746066_04603"/>
<keyword evidence="19" id="KW-1185">Reference proteome</keyword>
<evidence type="ECO:0000256" key="6">
    <source>
        <dbReference type="ARBA" id="ARBA00022679"/>
    </source>
</evidence>
<evidence type="ECO:0000313" key="19">
    <source>
        <dbReference type="Proteomes" id="UP000184038"/>
    </source>
</evidence>
<evidence type="ECO:0000256" key="5">
    <source>
        <dbReference type="ARBA" id="ARBA00022553"/>
    </source>
</evidence>
<dbReference type="Pfam" id="PF00512">
    <property type="entry name" value="HisKA"/>
    <property type="match status" value="1"/>
</dbReference>
<evidence type="ECO:0000256" key="9">
    <source>
        <dbReference type="ARBA" id="ARBA00022777"/>
    </source>
</evidence>
<feature type="domain" description="HAMP" evidence="17">
    <location>
        <begin position="223"/>
        <end position="275"/>
    </location>
</feature>
<keyword evidence="12" id="KW-0902">Two-component regulatory system</keyword>
<dbReference type="PROSITE" id="PS50109">
    <property type="entry name" value="HIS_KIN"/>
    <property type="match status" value="1"/>
</dbReference>
<evidence type="ECO:0000256" key="1">
    <source>
        <dbReference type="ARBA" id="ARBA00000085"/>
    </source>
</evidence>
<evidence type="ECO:0000256" key="2">
    <source>
        <dbReference type="ARBA" id="ARBA00004651"/>
    </source>
</evidence>
<evidence type="ECO:0000256" key="8">
    <source>
        <dbReference type="ARBA" id="ARBA00022741"/>
    </source>
</evidence>
<evidence type="ECO:0000256" key="3">
    <source>
        <dbReference type="ARBA" id="ARBA00012438"/>
    </source>
</evidence>
<accession>A0A1M7NLV4</accession>
<dbReference type="SUPFAM" id="SSF47384">
    <property type="entry name" value="Homodimeric domain of signal transducing histidine kinase"/>
    <property type="match status" value="1"/>
</dbReference>
<evidence type="ECO:0000256" key="11">
    <source>
        <dbReference type="ARBA" id="ARBA00022989"/>
    </source>
</evidence>
<evidence type="ECO:0000259" key="17">
    <source>
        <dbReference type="PROSITE" id="PS50885"/>
    </source>
</evidence>
<dbReference type="Gene3D" id="1.10.287.130">
    <property type="match status" value="1"/>
</dbReference>
<dbReference type="SMART" id="SM00387">
    <property type="entry name" value="HATPase_c"/>
    <property type="match status" value="1"/>
</dbReference>
<comment type="subcellular location">
    <subcellularLocation>
        <location evidence="2">Cell membrane</location>
        <topology evidence="2">Multi-pass membrane protein</topology>
    </subcellularLocation>
</comment>
<dbReference type="InterPro" id="IPR005467">
    <property type="entry name" value="His_kinase_dom"/>
</dbReference>
<feature type="transmembrane region" description="Helical" evidence="15">
    <location>
        <begin position="202"/>
        <end position="221"/>
    </location>
</feature>
<proteinExistence type="predicted"/>
<dbReference type="PROSITE" id="PS50885">
    <property type="entry name" value="HAMP"/>
    <property type="match status" value="1"/>
</dbReference>
<feature type="coiled-coil region" evidence="14">
    <location>
        <begin position="263"/>
        <end position="294"/>
    </location>
</feature>
<dbReference type="SMART" id="SM00388">
    <property type="entry name" value="HisKA"/>
    <property type="match status" value="1"/>
</dbReference>
<comment type="catalytic activity">
    <reaction evidence="1">
        <text>ATP + protein L-histidine = ADP + protein N-phospho-L-histidine.</text>
        <dbReference type="EC" id="2.7.13.3"/>
    </reaction>
</comment>
<reference evidence="18 19" key="1">
    <citation type="submission" date="2016-11" db="EMBL/GenBank/DDBJ databases">
        <authorList>
            <person name="Jaros S."/>
            <person name="Januszkiewicz K."/>
            <person name="Wedrychowicz H."/>
        </authorList>
    </citation>
    <scope>NUCLEOTIDE SEQUENCE [LARGE SCALE GENOMIC DNA]</scope>
    <source>
        <strain evidence="18 19">DSM 15930</strain>
    </source>
</reference>
<dbReference type="Pfam" id="PF00672">
    <property type="entry name" value="HAMP"/>
    <property type="match status" value="1"/>
</dbReference>
<evidence type="ECO:0000256" key="4">
    <source>
        <dbReference type="ARBA" id="ARBA00022475"/>
    </source>
</evidence>
<dbReference type="Gene3D" id="3.30.565.10">
    <property type="entry name" value="Histidine kinase-like ATPase, C-terminal domain"/>
    <property type="match status" value="1"/>
</dbReference>
<keyword evidence="13 15" id="KW-0472">Membrane</keyword>
<dbReference type="InterPro" id="IPR050398">
    <property type="entry name" value="HssS/ArlS-like"/>
</dbReference>
<protein>
    <recommendedName>
        <fullName evidence="3">histidine kinase</fullName>
        <ecNumber evidence="3">2.7.13.3</ecNumber>
    </recommendedName>
</protein>
<dbReference type="GO" id="GO:0005524">
    <property type="term" value="F:ATP binding"/>
    <property type="evidence" value="ECO:0007669"/>
    <property type="project" value="UniProtKB-KW"/>
</dbReference>
<dbReference type="InterPro" id="IPR003660">
    <property type="entry name" value="HAMP_dom"/>
</dbReference>
<dbReference type="GO" id="GO:0005886">
    <property type="term" value="C:plasma membrane"/>
    <property type="evidence" value="ECO:0007669"/>
    <property type="project" value="UniProtKB-SubCell"/>
</dbReference>
<dbReference type="SMART" id="SM00304">
    <property type="entry name" value="HAMP"/>
    <property type="match status" value="1"/>
</dbReference>
<keyword evidence="8" id="KW-0547">Nucleotide-binding</keyword>
<keyword evidence="4" id="KW-1003">Cell membrane</keyword>
<evidence type="ECO:0000259" key="16">
    <source>
        <dbReference type="PROSITE" id="PS50109"/>
    </source>
</evidence>
<dbReference type="Proteomes" id="UP000184038">
    <property type="component" value="Unassembled WGS sequence"/>
</dbReference>
<keyword evidence="10" id="KW-0067">ATP-binding</keyword>
<dbReference type="AlphaFoldDB" id="A0A1M7NLV4"/>
<feature type="domain" description="Histidine kinase" evidence="16">
    <location>
        <begin position="304"/>
        <end position="520"/>
    </location>
</feature>
<dbReference type="CDD" id="cd06225">
    <property type="entry name" value="HAMP"/>
    <property type="match status" value="1"/>
</dbReference>
<dbReference type="CDD" id="cd00082">
    <property type="entry name" value="HisKA"/>
    <property type="match status" value="1"/>
</dbReference>
<dbReference type="EMBL" id="FRCP01000033">
    <property type="protein sequence ID" value="SHN04855.1"/>
    <property type="molecule type" value="Genomic_DNA"/>
</dbReference>
<evidence type="ECO:0000256" key="14">
    <source>
        <dbReference type="SAM" id="Coils"/>
    </source>
</evidence>
<dbReference type="GO" id="GO:0000155">
    <property type="term" value="F:phosphorelay sensor kinase activity"/>
    <property type="evidence" value="ECO:0007669"/>
    <property type="project" value="InterPro"/>
</dbReference>
<evidence type="ECO:0000256" key="7">
    <source>
        <dbReference type="ARBA" id="ARBA00022692"/>
    </source>
</evidence>
<organism evidence="18 19">
    <name type="scientific">Anaerosporobacter mobilis DSM 15930</name>
    <dbReference type="NCBI Taxonomy" id="1120996"/>
    <lineage>
        <taxon>Bacteria</taxon>
        <taxon>Bacillati</taxon>
        <taxon>Bacillota</taxon>
        <taxon>Clostridia</taxon>
        <taxon>Lachnospirales</taxon>
        <taxon>Lachnospiraceae</taxon>
        <taxon>Anaerosporobacter</taxon>
    </lineage>
</organism>
<dbReference type="InterPro" id="IPR003594">
    <property type="entry name" value="HATPase_dom"/>
</dbReference>
<dbReference type="PANTHER" id="PTHR45528">
    <property type="entry name" value="SENSOR HISTIDINE KINASE CPXA"/>
    <property type="match status" value="1"/>
</dbReference>
<keyword evidence="9" id="KW-0418">Kinase</keyword>
<dbReference type="InterPro" id="IPR003661">
    <property type="entry name" value="HisK_dim/P_dom"/>
</dbReference>
<keyword evidence="11 15" id="KW-1133">Transmembrane helix</keyword>
<dbReference type="SUPFAM" id="SSF158472">
    <property type="entry name" value="HAMP domain-like"/>
    <property type="match status" value="1"/>
</dbReference>
<keyword evidence="5" id="KW-0597">Phosphoprotein</keyword>
<keyword evidence="6" id="KW-0808">Transferase</keyword>
<evidence type="ECO:0000256" key="12">
    <source>
        <dbReference type="ARBA" id="ARBA00023012"/>
    </source>
</evidence>
<dbReference type="InterPro" id="IPR036890">
    <property type="entry name" value="HATPase_C_sf"/>
</dbReference>
<dbReference type="FunFam" id="1.10.287.130:FF:000001">
    <property type="entry name" value="Two-component sensor histidine kinase"/>
    <property type="match status" value="1"/>
</dbReference>
<gene>
    <name evidence="18" type="ORF">SAMN02746066_04603</name>
</gene>
<dbReference type="EC" id="2.7.13.3" evidence="3"/>
<evidence type="ECO:0000256" key="10">
    <source>
        <dbReference type="ARBA" id="ARBA00022840"/>
    </source>
</evidence>
<dbReference type="Gene3D" id="6.10.340.10">
    <property type="match status" value="1"/>
</dbReference>
<keyword evidence="14" id="KW-0175">Coiled coil</keyword>
<evidence type="ECO:0000256" key="15">
    <source>
        <dbReference type="SAM" id="Phobius"/>
    </source>
</evidence>
<dbReference type="RefSeq" id="WP_073291898.1">
    <property type="nucleotide sequence ID" value="NZ_FRCP01000033.1"/>
</dbReference>
<dbReference type="InterPro" id="IPR036097">
    <property type="entry name" value="HisK_dim/P_sf"/>
</dbReference>
<evidence type="ECO:0000256" key="13">
    <source>
        <dbReference type="ARBA" id="ARBA00023136"/>
    </source>
</evidence>
<keyword evidence="7 15" id="KW-0812">Transmembrane</keyword>
<dbReference type="Pfam" id="PF02518">
    <property type="entry name" value="HATPase_c"/>
    <property type="match status" value="1"/>
</dbReference>
<sequence>MRHSIKFKITGLITILVIGVVLLCWGMNRGFLADYYQYSKVKKLEDTYNKVQMIYKTVEEKTSEDIDDTEVLDTKNLSLERLGTNNNINIYVFSNDIMYSVNIFGQTMVNLPTDYPVSQSIIEQQQEQLRNRVQIYLFGQNTKGNVMRKLLRTKNYGIYKVYDERMESYYIELFGSLDNGYYVYLRSNFESIQESVLIANKFLAYVGVVGALLGVFITLFVSNSITKPIHQLSGIAKKMANLDFDVKYPVSTKDEIGELGTSINTLSEKLEETISELKSANNELKSDIQNKIQIDEMRKEFLSNVTHELKTPIALIQGYAEGLLDNINDDEESRNFYCEVIIDEASKMNEMVKRLLNLNQIEFGNNQANIERFDIVALINGVINSTNILAQKKEAKVLFKETEPVVVWADEYMIEEVITNYVSNALNHLAYDKIIDIRLQQKQDCIRVSVFNTGDPIPEEDIDKIWIKFYKVDKARTREYGGNGIGLSIVKAIMASHNKECGVINHENGVEFWFELDTNI</sequence>
<evidence type="ECO:0000313" key="18">
    <source>
        <dbReference type="EMBL" id="SHN04855.1"/>
    </source>
</evidence>
<dbReference type="PANTHER" id="PTHR45528:SF1">
    <property type="entry name" value="SENSOR HISTIDINE KINASE CPXA"/>
    <property type="match status" value="1"/>
</dbReference>
<dbReference type="SUPFAM" id="SSF55874">
    <property type="entry name" value="ATPase domain of HSP90 chaperone/DNA topoisomerase II/histidine kinase"/>
    <property type="match status" value="1"/>
</dbReference>